<dbReference type="RefSeq" id="WP_071550167.1">
    <property type="nucleotide sequence ID" value="NZ_CP017886.1"/>
</dbReference>
<dbReference type="Proteomes" id="UP000182567">
    <property type="component" value="Chromosome"/>
</dbReference>
<dbReference type="InterPro" id="IPR036188">
    <property type="entry name" value="FAD/NAD-bd_sf"/>
</dbReference>
<protein>
    <recommendedName>
        <fullName evidence="1">FAD-dependent urate hydroxylase HpyO/Asp monooxygenase CreE-like FAD/NAD(P)-binding domain-containing protein</fullName>
    </recommendedName>
</protein>
<dbReference type="Pfam" id="PF13454">
    <property type="entry name" value="NAD_binding_9"/>
    <property type="match status" value="1"/>
</dbReference>
<proteinExistence type="predicted"/>
<dbReference type="OrthoDB" id="6309046at2"/>
<dbReference type="Gene3D" id="3.50.50.60">
    <property type="entry name" value="FAD/NAD(P)-binding domain"/>
    <property type="match status" value="1"/>
</dbReference>
<gene>
    <name evidence="2" type="ORF">BLL42_00225</name>
</gene>
<name>A0A1J0EDR8_9PSED</name>
<organism evidence="2 3">
    <name type="scientific">Pseudomonas frederiksbergensis</name>
    <dbReference type="NCBI Taxonomy" id="104087"/>
    <lineage>
        <taxon>Bacteria</taxon>
        <taxon>Pseudomonadati</taxon>
        <taxon>Pseudomonadota</taxon>
        <taxon>Gammaproteobacteria</taxon>
        <taxon>Pseudomonadales</taxon>
        <taxon>Pseudomonadaceae</taxon>
        <taxon>Pseudomonas</taxon>
    </lineage>
</organism>
<dbReference type="PANTHER" id="PTHR40254">
    <property type="entry name" value="BLR0577 PROTEIN"/>
    <property type="match status" value="1"/>
</dbReference>
<reference evidence="3" key="1">
    <citation type="submission" date="2016-10" db="EMBL/GenBank/DDBJ databases">
        <title>Pseudomonas frederiksbergensis ERGS4:02 complete genome.</title>
        <authorList>
            <person name="Kumar R."/>
            <person name="Acharya V."/>
            <person name="Singh D."/>
        </authorList>
    </citation>
    <scope>NUCLEOTIDE SEQUENCE [LARGE SCALE GENOMIC DNA]</scope>
    <source>
        <strain evidence="3">ERGS4:02</strain>
    </source>
</reference>
<evidence type="ECO:0000313" key="3">
    <source>
        <dbReference type="Proteomes" id="UP000182567"/>
    </source>
</evidence>
<sequence length="507" mass="56225">MKNAFAIVGCGATAIAFLQRHLDRVAACNTPAGTIYLFEKREDFGRGAAYEADLQSNILNTKTGFITPYPHLPGHFQRWLEDHPGAWRHAFPEFRPTPESFAPRALFGVYLQDQIKKIVLRGASLGCLLVLMNAEVCAIDLIDGMETVRTRCGLSIATHKVLLFCGPLAKKVDPDKYDERVLATPYPVARLLKTISPDERVAVIGARLSAIDTVIALIEGGHRELIRMHSRSGYFPVVRGTQERVELKHLTREGVRALVAQNGPLQISDLVALFRKELAAHDPASTSAVIPLPAPPADVISFIENEINVSQAPRIWQAILYATNGFIEHLWQALDDTAQARFMREYFSFFMAYRVSIPAENARKILGYLRSGQLEFVPGAFAAPEPVDVPGLSIRGAGWEHVYDRVIYATGFPRDANLIESTLLGSLIKNGTATCHPMGGICVDPDTYRIQGRTGSARQIYAVGELTVGQFFFTSALEINGRHAFCCADAMQWREETHRVERVEEHV</sequence>
<dbReference type="PANTHER" id="PTHR40254:SF1">
    <property type="entry name" value="BLR0577 PROTEIN"/>
    <property type="match status" value="1"/>
</dbReference>
<evidence type="ECO:0000313" key="2">
    <source>
        <dbReference type="EMBL" id="APC14242.1"/>
    </source>
</evidence>
<dbReference type="InterPro" id="IPR038732">
    <property type="entry name" value="HpyO/CreE_NAD-binding"/>
</dbReference>
<dbReference type="EMBL" id="CP017886">
    <property type="protein sequence ID" value="APC14242.1"/>
    <property type="molecule type" value="Genomic_DNA"/>
</dbReference>
<dbReference type="InterPro" id="IPR052189">
    <property type="entry name" value="L-asp_N-monooxygenase_NS-form"/>
</dbReference>
<dbReference type="AlphaFoldDB" id="A0A1J0EDR8"/>
<accession>A0A1J0EDR8</accession>
<evidence type="ECO:0000259" key="1">
    <source>
        <dbReference type="Pfam" id="PF13454"/>
    </source>
</evidence>
<feature type="domain" description="FAD-dependent urate hydroxylase HpyO/Asp monooxygenase CreE-like FAD/NAD(P)-binding" evidence="1">
    <location>
        <begin position="6"/>
        <end position="166"/>
    </location>
</feature>
<dbReference type="GeneID" id="46906624"/>
<dbReference type="SUPFAM" id="SSF51905">
    <property type="entry name" value="FAD/NAD(P)-binding domain"/>
    <property type="match status" value="2"/>
</dbReference>